<proteinExistence type="predicted"/>
<evidence type="ECO:0000313" key="1">
    <source>
        <dbReference type="EMBL" id="QQZ50058.1"/>
    </source>
</evidence>
<reference evidence="1" key="1">
    <citation type="submission" date="2021-01" db="EMBL/GenBank/DDBJ databases">
        <title>Genome sequence of Phenylobacterium sp. 20VBR1 isolated from a valley glaceir, Ny-Alesund, Svalbard.</title>
        <authorList>
            <person name="Thomas F.A."/>
            <person name="Krishnan K.P."/>
            <person name="Sinha R.K."/>
        </authorList>
    </citation>
    <scope>NUCLEOTIDE SEQUENCE</scope>
    <source>
        <strain evidence="1">20VBR1</strain>
    </source>
</reference>
<accession>A0A974S8X8</accession>
<dbReference type="AlphaFoldDB" id="A0A974S8X8"/>
<gene>
    <name evidence="1" type="ORF">JKL49_26100</name>
</gene>
<dbReference type="EMBL" id="CP068570">
    <property type="protein sequence ID" value="QQZ50058.1"/>
    <property type="molecule type" value="Genomic_DNA"/>
</dbReference>
<name>A0A974S8X8_9CAUL</name>
<protein>
    <submittedName>
        <fullName evidence="1">Uncharacterized protein</fullName>
    </submittedName>
</protein>
<sequence>MSNLHEPVAAWIRARVTRNPPLAAEPELNTVLRVLAIWRSRAIANLLLRNHGAKILHGPFAGMDYVGTATEGPWPRVCWAPTNPNCTRPSPGSRPRTSTASSMWVARRAITPWAWPG</sequence>
<organism evidence="1">
    <name type="scientific">Phenylobacterium glaciei</name>
    <dbReference type="NCBI Taxonomy" id="2803784"/>
    <lineage>
        <taxon>Bacteria</taxon>
        <taxon>Pseudomonadati</taxon>
        <taxon>Pseudomonadota</taxon>
        <taxon>Alphaproteobacteria</taxon>
        <taxon>Caulobacterales</taxon>
        <taxon>Caulobacteraceae</taxon>
        <taxon>Phenylobacterium</taxon>
    </lineage>
</organism>